<feature type="region of interest" description="Disordered" evidence="2">
    <location>
        <begin position="229"/>
        <end position="265"/>
    </location>
</feature>
<feature type="chain" id="PRO_5045410974" evidence="3">
    <location>
        <begin position="29"/>
        <end position="430"/>
    </location>
</feature>
<dbReference type="RefSeq" id="WP_313272758.1">
    <property type="nucleotide sequence ID" value="NZ_JASXSX010000001.1"/>
</dbReference>
<evidence type="ECO:0000313" key="6">
    <source>
        <dbReference type="Proteomes" id="UP001247542"/>
    </source>
</evidence>
<gene>
    <name evidence="5" type="ORF">QS713_04480</name>
</gene>
<feature type="domain" description="M23ase beta-sheet core" evidence="4">
    <location>
        <begin position="328"/>
        <end position="425"/>
    </location>
</feature>
<evidence type="ECO:0000256" key="1">
    <source>
        <dbReference type="SAM" id="Coils"/>
    </source>
</evidence>
<feature type="signal peptide" evidence="3">
    <location>
        <begin position="1"/>
        <end position="28"/>
    </location>
</feature>
<comment type="caution">
    <text evidence="5">The sequence shown here is derived from an EMBL/GenBank/DDBJ whole genome shotgun (WGS) entry which is preliminary data.</text>
</comment>
<dbReference type="Gene3D" id="6.10.250.3150">
    <property type="match status" value="1"/>
</dbReference>
<dbReference type="Proteomes" id="UP001247542">
    <property type="component" value="Unassembled WGS sequence"/>
</dbReference>
<accession>A0ABU3IAC3</accession>
<dbReference type="SUPFAM" id="SSF51261">
    <property type="entry name" value="Duplicated hybrid motif"/>
    <property type="match status" value="1"/>
</dbReference>
<protein>
    <submittedName>
        <fullName evidence="5">Peptidoglycan DD-metalloendopeptidase family protein</fullName>
    </submittedName>
</protein>
<evidence type="ECO:0000256" key="3">
    <source>
        <dbReference type="SAM" id="SignalP"/>
    </source>
</evidence>
<dbReference type="CDD" id="cd12797">
    <property type="entry name" value="M23_peptidase"/>
    <property type="match status" value="1"/>
</dbReference>
<evidence type="ECO:0000259" key="4">
    <source>
        <dbReference type="Pfam" id="PF01551"/>
    </source>
</evidence>
<name>A0ABU3IAC3_9ACTO</name>
<keyword evidence="1" id="KW-0175">Coiled coil</keyword>
<evidence type="ECO:0000256" key="2">
    <source>
        <dbReference type="SAM" id="MobiDB-lite"/>
    </source>
</evidence>
<feature type="coiled-coil region" evidence="1">
    <location>
        <begin position="44"/>
        <end position="120"/>
    </location>
</feature>
<dbReference type="InterPro" id="IPR011055">
    <property type="entry name" value="Dup_hybrid_motif"/>
</dbReference>
<reference evidence="5 6" key="1">
    <citation type="submission" date="2023-06" db="EMBL/GenBank/DDBJ databases">
        <title>Draft genome sequence of Gleimia hominis type strain CCUG 57540T.</title>
        <authorList>
            <person name="Salva-Serra F."/>
            <person name="Cardew S."/>
            <person name="Jensie Markopoulos S."/>
            <person name="Ohlen M."/>
            <person name="Inganas E."/>
            <person name="Svensson-Stadler L."/>
            <person name="Moore E.R.B."/>
        </authorList>
    </citation>
    <scope>NUCLEOTIDE SEQUENCE [LARGE SCALE GENOMIC DNA]</scope>
    <source>
        <strain evidence="5 6">CCUG 57540</strain>
    </source>
</reference>
<dbReference type="InterPro" id="IPR016047">
    <property type="entry name" value="M23ase_b-sheet_dom"/>
</dbReference>
<evidence type="ECO:0000313" key="5">
    <source>
        <dbReference type="EMBL" id="MDT3767322.1"/>
    </source>
</evidence>
<dbReference type="PANTHER" id="PTHR21666:SF270">
    <property type="entry name" value="MUREIN HYDROLASE ACTIVATOR ENVC"/>
    <property type="match status" value="1"/>
</dbReference>
<feature type="compositionally biased region" description="Basic and acidic residues" evidence="2">
    <location>
        <begin position="229"/>
        <end position="244"/>
    </location>
</feature>
<keyword evidence="6" id="KW-1185">Reference proteome</keyword>
<dbReference type="Gene3D" id="2.70.70.10">
    <property type="entry name" value="Glucose Permease (Domain IIA)"/>
    <property type="match status" value="1"/>
</dbReference>
<proteinExistence type="predicted"/>
<dbReference type="PANTHER" id="PTHR21666">
    <property type="entry name" value="PEPTIDASE-RELATED"/>
    <property type="match status" value="1"/>
</dbReference>
<sequence length="430" mass="45617">MRFRAGSIAAAVTAGLCALSLTGGLAFADRDDEVSKRDSAAAKSQELANQLNGLDANLAKLYANLQHVRNQLPGARTQVTQAKSKLAAAQREHEAAVNQLEVSQAQLDKLNEQAQARQDESDQSADAIADLAREYYRSAGEVSSPLVLALSAESTADISSRAAAAQTMTRSQSSVLEAAQGELAAIKNRMSRQKTLTNRVKKLEQKAAQARGAADSAAKSADAKLKTLRDLESEEKSNAKKAEQSKSQVAKQLQEQKAARDAAQAKINQIDEQNRRAKAQFAQASAPTTGSGGAVATSSAFGYPLPSVYPITSPFGGRYHPVLGMWIVHEGTDLGAPCGTNAIATANGQVTDVSYNGISGNYVTVNYGLIGGKSYQAMYMHLQRQVVSVGQRVSRGDTLGYVGSTGRSTGCHLHYEFIVNGQSVDGSQYF</sequence>
<organism evidence="5 6">
    <name type="scientific">Gleimia hominis</name>
    <dbReference type="NCBI Taxonomy" id="595468"/>
    <lineage>
        <taxon>Bacteria</taxon>
        <taxon>Bacillati</taxon>
        <taxon>Actinomycetota</taxon>
        <taxon>Actinomycetes</taxon>
        <taxon>Actinomycetales</taxon>
        <taxon>Actinomycetaceae</taxon>
        <taxon>Gleimia</taxon>
    </lineage>
</organism>
<dbReference type="EMBL" id="JASXSX010000001">
    <property type="protein sequence ID" value="MDT3767322.1"/>
    <property type="molecule type" value="Genomic_DNA"/>
</dbReference>
<keyword evidence="3" id="KW-0732">Signal</keyword>
<dbReference type="Pfam" id="PF01551">
    <property type="entry name" value="Peptidase_M23"/>
    <property type="match status" value="1"/>
</dbReference>
<dbReference type="InterPro" id="IPR050570">
    <property type="entry name" value="Cell_wall_metabolism_enzyme"/>
</dbReference>